<evidence type="ECO:0000313" key="1">
    <source>
        <dbReference type="EMBL" id="PPK69641.1"/>
    </source>
</evidence>
<accession>A0A2S6GWW3</accession>
<sequence>MDDRVRRALDLAVGLRAEAEGDFAVGAPSRCAVSCRCVGARPCLVTRVGAFAGVRGAGAGPRRTRAGPGRSAQCTAGPSACACSTARNQIG</sequence>
<dbReference type="Proteomes" id="UP000239203">
    <property type="component" value="Unassembled WGS sequence"/>
</dbReference>
<proteinExistence type="predicted"/>
<dbReference type="RefSeq" id="WP_104478063.1">
    <property type="nucleotide sequence ID" value="NZ_CP154825.1"/>
</dbReference>
<organism evidence="1 2">
    <name type="scientific">Actinokineospora auranticolor</name>
    <dbReference type="NCBI Taxonomy" id="155976"/>
    <lineage>
        <taxon>Bacteria</taxon>
        <taxon>Bacillati</taxon>
        <taxon>Actinomycetota</taxon>
        <taxon>Actinomycetes</taxon>
        <taxon>Pseudonocardiales</taxon>
        <taxon>Pseudonocardiaceae</taxon>
        <taxon>Actinokineospora</taxon>
    </lineage>
</organism>
<evidence type="ECO:0000313" key="2">
    <source>
        <dbReference type="Proteomes" id="UP000239203"/>
    </source>
</evidence>
<reference evidence="1 2" key="1">
    <citation type="submission" date="2018-02" db="EMBL/GenBank/DDBJ databases">
        <title>Genomic Encyclopedia of Archaeal and Bacterial Type Strains, Phase II (KMG-II): from individual species to whole genera.</title>
        <authorList>
            <person name="Goeker M."/>
        </authorList>
    </citation>
    <scope>NUCLEOTIDE SEQUENCE [LARGE SCALE GENOMIC DNA]</scope>
    <source>
        <strain evidence="1 2">YU 961-1</strain>
    </source>
</reference>
<dbReference type="EMBL" id="PTIX01000003">
    <property type="protein sequence ID" value="PPK69641.1"/>
    <property type="molecule type" value="Genomic_DNA"/>
</dbReference>
<comment type="caution">
    <text evidence="1">The sequence shown here is derived from an EMBL/GenBank/DDBJ whole genome shotgun (WGS) entry which is preliminary data.</text>
</comment>
<protein>
    <submittedName>
        <fullName evidence="1">Uncharacterized protein</fullName>
    </submittedName>
</protein>
<dbReference type="AlphaFoldDB" id="A0A2S6GWW3"/>
<keyword evidence="2" id="KW-1185">Reference proteome</keyword>
<name>A0A2S6GWW3_9PSEU</name>
<gene>
    <name evidence="1" type="ORF">CLV40_103251</name>
</gene>